<keyword evidence="3" id="KW-1185">Reference proteome</keyword>
<protein>
    <submittedName>
        <fullName evidence="2">Uncharacterized protein</fullName>
    </submittedName>
</protein>
<organism evidence="2 3">
    <name type="scientific">Anaeramoeba flamelloides</name>
    <dbReference type="NCBI Taxonomy" id="1746091"/>
    <lineage>
        <taxon>Eukaryota</taxon>
        <taxon>Metamonada</taxon>
        <taxon>Anaeramoebidae</taxon>
        <taxon>Anaeramoeba</taxon>
    </lineage>
</organism>
<evidence type="ECO:0000313" key="2">
    <source>
        <dbReference type="EMBL" id="KAJ6226721.1"/>
    </source>
</evidence>
<reference evidence="2" key="1">
    <citation type="submission" date="2022-08" db="EMBL/GenBank/DDBJ databases">
        <title>Novel sulfate-reducing endosymbionts in the free-living metamonad Anaeramoeba.</title>
        <authorList>
            <person name="Jerlstrom-Hultqvist J."/>
            <person name="Cepicka I."/>
            <person name="Gallot-Lavallee L."/>
            <person name="Salas-Leiva D."/>
            <person name="Curtis B.A."/>
            <person name="Zahonova K."/>
            <person name="Pipaliya S."/>
            <person name="Dacks J."/>
            <person name="Roger A.J."/>
        </authorList>
    </citation>
    <scope>NUCLEOTIDE SEQUENCE</scope>
    <source>
        <strain evidence="2">Schooner1</strain>
    </source>
</reference>
<feature type="region of interest" description="Disordered" evidence="1">
    <location>
        <begin position="169"/>
        <end position="208"/>
    </location>
</feature>
<evidence type="ECO:0000313" key="3">
    <source>
        <dbReference type="Proteomes" id="UP001150062"/>
    </source>
</evidence>
<name>A0ABQ8X217_9EUKA</name>
<feature type="compositionally biased region" description="Low complexity" evidence="1">
    <location>
        <begin position="178"/>
        <end position="187"/>
    </location>
</feature>
<sequence>MSKNGNVLTSSEQETIGPFLYPSTTLDELFSKISEVLLKNYQITFFVPFSELNMKNQKVQQRWIWANGNKYHCSSDVVSILIHSSHFIPNKTAHKLEGIIVKFTVLKEKVPKFVMKRKNGIRSRFSGKKNGVCVTVADTIMVTDSNQKPKKFLTIPQFLIVLSNQKKIHPQNERKRNFGNYNENQNKNKNRKKKKNTTGFQTQTNGNGLKQENLEIQQILTKFRKKKKTEKKLLIGKNKKNSLENVNTNQTGDLKQNHKQQTLPKFYDPNRINNLHSMQVDEIRVESSKFGNTGDQTAKHSIVNSNNFLMKDLNLFVNEKNSKYEIHNSKKKLINFRDEGNLKKFTSLNKSEKSGVDLLNPNCQLSPDFPITGLKKVKNNQSVNNKNQNQNQNQSRIGHEQNFCRKEENHEDRTPIMAQTILESDTGSGESFSSDYDDQNLDENYSLKMLSTNPNHLKTLKKKKKKLFNDHFFKSKSESKNLHSKEYEHENEFPNGYVYKSKYNYGYNNSKYDAKKRKKKLISQIIQQSLERRVSFNDNNSVFENRNIFDMIQSLEKIHSKQNIPNSQFSQLSLLFSLSNDPCLSYNPHSIFEYGLNDKTTILNQFSSKVLYLETLRKRFELFLTKEKVFQINQVKKPSLYNLTSFASHKVPLEESEKIVIKNNLLWDDIHWGKKNVSFQDFRITPIKMFWCDIM</sequence>
<evidence type="ECO:0000256" key="1">
    <source>
        <dbReference type="SAM" id="MobiDB-lite"/>
    </source>
</evidence>
<dbReference type="Proteomes" id="UP001150062">
    <property type="component" value="Unassembled WGS sequence"/>
</dbReference>
<dbReference type="EMBL" id="JAOAOG010000340">
    <property type="protein sequence ID" value="KAJ6226721.1"/>
    <property type="molecule type" value="Genomic_DNA"/>
</dbReference>
<feature type="compositionally biased region" description="Low complexity" evidence="1">
    <location>
        <begin position="197"/>
        <end position="208"/>
    </location>
</feature>
<proteinExistence type="predicted"/>
<gene>
    <name evidence="2" type="ORF">M0813_10595</name>
</gene>
<comment type="caution">
    <text evidence="2">The sequence shown here is derived from an EMBL/GenBank/DDBJ whole genome shotgun (WGS) entry which is preliminary data.</text>
</comment>
<accession>A0ABQ8X217</accession>